<dbReference type="Gene3D" id="1.10.510.10">
    <property type="entry name" value="Transferase(Phosphotransferase) domain 1"/>
    <property type="match status" value="1"/>
</dbReference>
<dbReference type="PANTHER" id="PTHR38248">
    <property type="entry name" value="FUNK1 6"/>
    <property type="match status" value="1"/>
</dbReference>
<evidence type="ECO:0000256" key="1">
    <source>
        <dbReference type="SAM" id="MobiDB-lite"/>
    </source>
</evidence>
<sequence>MTFDACEKFVGPMPVHTFLAEFLPKPHESRPTNQFLFTHSTVSKNENEFIKAIEASGLCPKLKFVNTTSSPDGEYRLKPDISIYSNLPNHSHWHEHSAGSKKAKLLNWRAVDLWIENKGKDEDIFISLEEMRKDEEDLESHVQWTQAAYKTCGQFIAYASALHRAQFRVFSFSVVLFGDTGRLLRWNRSGVIYTELFNWATEPDTLFEFIWRFNFLSDVDRGFDTTVTSVPDNEAEAAICKLKTYEGLEKVRKADLHKILVRDDHATDGELRSYITAGAVWYTESLFGRSTFGYIAYEVASANLVYVKDFWRTNLPGIQKEGDVYRELNAAQVPCIAKFGMGGDVPLSPKHSNVSLFAPQRTRTQDYLQGSEGGHDWCPGRPSVNPFVHYRLVLETLGRPLNRFKSTRQLCEVIRDAIIAHSAAYERTGMLHRDVSAGNILIGEDGRGILIDWDLSKRVTKGVEEKARQHSRTGTWQFISIWRLLDPSCRPHEVSDDLESFLWVLLYEIAKCRSPGKMNMTADMQYVFDMHSGVGSDGLVRGGSGKAFFLQGSHITRGIIQILVQTPCGAIVEELRSFFHDFYLHVEPQFEVFKMLKSKIEENQKNDSRVQDARKKLYSSDWVLSIFDRHLATTWDVDDDGSLCRYELRLHSSESRDRKKRKAADSDMEKPFNQRRKEQFPPGSKEQPKTGPWIQGNDRSSAKLSSALSKEL</sequence>
<dbReference type="InterPro" id="IPR000719">
    <property type="entry name" value="Prot_kinase_dom"/>
</dbReference>
<protein>
    <recommendedName>
        <fullName evidence="2">Protein kinase domain-containing protein</fullName>
    </recommendedName>
</protein>
<dbReference type="GO" id="GO:0004672">
    <property type="term" value="F:protein kinase activity"/>
    <property type="evidence" value="ECO:0007669"/>
    <property type="project" value="InterPro"/>
</dbReference>
<feature type="compositionally biased region" description="Low complexity" evidence="1">
    <location>
        <begin position="702"/>
        <end position="712"/>
    </location>
</feature>
<dbReference type="AlphaFoldDB" id="A0AAD4QIN3"/>
<dbReference type="Proteomes" id="UP001203297">
    <property type="component" value="Unassembled WGS sequence"/>
</dbReference>
<dbReference type="EMBL" id="WTXG01000108">
    <property type="protein sequence ID" value="KAI0292955.1"/>
    <property type="molecule type" value="Genomic_DNA"/>
</dbReference>
<comment type="caution">
    <text evidence="3">The sequence shown here is derived from an EMBL/GenBank/DDBJ whole genome shotgun (WGS) entry which is preliminary data.</text>
</comment>
<dbReference type="InterPro" id="IPR011009">
    <property type="entry name" value="Kinase-like_dom_sf"/>
</dbReference>
<proteinExistence type="predicted"/>
<dbReference type="Pfam" id="PF17667">
    <property type="entry name" value="Pkinase_fungal"/>
    <property type="match status" value="1"/>
</dbReference>
<dbReference type="InterPro" id="IPR040976">
    <property type="entry name" value="Pkinase_fungal"/>
</dbReference>
<keyword evidence="4" id="KW-1185">Reference proteome</keyword>
<gene>
    <name evidence="3" type="ORF">B0F90DRAFT_195610</name>
</gene>
<dbReference type="GO" id="GO:0005524">
    <property type="term" value="F:ATP binding"/>
    <property type="evidence" value="ECO:0007669"/>
    <property type="project" value="InterPro"/>
</dbReference>
<organism evidence="3 4">
    <name type="scientific">Multifurca ochricompacta</name>
    <dbReference type="NCBI Taxonomy" id="376703"/>
    <lineage>
        <taxon>Eukaryota</taxon>
        <taxon>Fungi</taxon>
        <taxon>Dikarya</taxon>
        <taxon>Basidiomycota</taxon>
        <taxon>Agaricomycotina</taxon>
        <taxon>Agaricomycetes</taxon>
        <taxon>Russulales</taxon>
        <taxon>Russulaceae</taxon>
        <taxon>Multifurca</taxon>
    </lineage>
</organism>
<feature type="domain" description="Protein kinase" evidence="2">
    <location>
        <begin position="281"/>
        <end position="623"/>
    </location>
</feature>
<dbReference type="SUPFAM" id="SSF56112">
    <property type="entry name" value="Protein kinase-like (PK-like)"/>
    <property type="match status" value="1"/>
</dbReference>
<feature type="region of interest" description="Disordered" evidence="1">
    <location>
        <begin position="655"/>
        <end position="712"/>
    </location>
</feature>
<evidence type="ECO:0000313" key="4">
    <source>
        <dbReference type="Proteomes" id="UP001203297"/>
    </source>
</evidence>
<evidence type="ECO:0000259" key="2">
    <source>
        <dbReference type="PROSITE" id="PS50011"/>
    </source>
</evidence>
<dbReference type="PROSITE" id="PS00109">
    <property type="entry name" value="PROTEIN_KINASE_TYR"/>
    <property type="match status" value="1"/>
</dbReference>
<reference evidence="3" key="1">
    <citation type="journal article" date="2022" name="New Phytol.">
        <title>Evolutionary transition to the ectomycorrhizal habit in the genomes of a hyperdiverse lineage of mushroom-forming fungi.</title>
        <authorList>
            <person name="Looney B."/>
            <person name="Miyauchi S."/>
            <person name="Morin E."/>
            <person name="Drula E."/>
            <person name="Courty P.E."/>
            <person name="Kohler A."/>
            <person name="Kuo A."/>
            <person name="LaButti K."/>
            <person name="Pangilinan J."/>
            <person name="Lipzen A."/>
            <person name="Riley R."/>
            <person name="Andreopoulos W."/>
            <person name="He G."/>
            <person name="Johnson J."/>
            <person name="Nolan M."/>
            <person name="Tritt A."/>
            <person name="Barry K.W."/>
            <person name="Grigoriev I.V."/>
            <person name="Nagy L.G."/>
            <person name="Hibbett D."/>
            <person name="Henrissat B."/>
            <person name="Matheny P.B."/>
            <person name="Labbe J."/>
            <person name="Martin F.M."/>
        </authorList>
    </citation>
    <scope>NUCLEOTIDE SEQUENCE</scope>
    <source>
        <strain evidence="3">BPL690</strain>
    </source>
</reference>
<evidence type="ECO:0000313" key="3">
    <source>
        <dbReference type="EMBL" id="KAI0292955.1"/>
    </source>
</evidence>
<dbReference type="PANTHER" id="PTHR38248:SF2">
    <property type="entry name" value="FUNK1 11"/>
    <property type="match status" value="1"/>
</dbReference>
<dbReference type="PROSITE" id="PS50011">
    <property type="entry name" value="PROTEIN_KINASE_DOM"/>
    <property type="match status" value="1"/>
</dbReference>
<dbReference type="InterPro" id="IPR008266">
    <property type="entry name" value="Tyr_kinase_AS"/>
</dbReference>
<name>A0AAD4QIN3_9AGAM</name>
<feature type="compositionally biased region" description="Basic and acidic residues" evidence="1">
    <location>
        <begin position="655"/>
        <end position="679"/>
    </location>
</feature>
<accession>A0AAD4QIN3</accession>